<reference evidence="3" key="3">
    <citation type="submission" date="2015-04" db="UniProtKB">
        <authorList>
            <consortium name="EnsemblPlants"/>
        </authorList>
    </citation>
    <scope>IDENTIFICATION</scope>
</reference>
<reference evidence="4" key="2">
    <citation type="submission" date="2013-12" db="EMBL/GenBank/DDBJ databases">
        <authorList>
            <person name="Yu Y."/>
            <person name="Lee S."/>
            <person name="de Baynast K."/>
            <person name="Wissotski M."/>
            <person name="Liu L."/>
            <person name="Talag J."/>
            <person name="Goicoechea J."/>
            <person name="Angelova A."/>
            <person name="Jetty R."/>
            <person name="Kudrna D."/>
            <person name="Golser W."/>
            <person name="Rivera L."/>
            <person name="Zhang J."/>
            <person name="Wing R."/>
        </authorList>
    </citation>
    <scope>NUCLEOTIDE SEQUENCE</scope>
</reference>
<dbReference type="EnsemblPlants" id="LPERR11G16230.1">
    <property type="protein sequence ID" value="LPERR11G16230.1"/>
    <property type="gene ID" value="LPERR11G16230"/>
</dbReference>
<dbReference type="STRING" id="77586.A0A0D9XU74"/>
<feature type="transmembrane region" description="Helical" evidence="1">
    <location>
        <begin position="376"/>
        <end position="399"/>
    </location>
</feature>
<reference evidence="3 4" key="1">
    <citation type="submission" date="2012-08" db="EMBL/GenBank/DDBJ databases">
        <title>Oryza genome evolution.</title>
        <authorList>
            <person name="Wing R.A."/>
        </authorList>
    </citation>
    <scope>NUCLEOTIDE SEQUENCE</scope>
</reference>
<dbReference type="AlphaFoldDB" id="A0A0D9XU74"/>
<evidence type="ECO:0000259" key="2">
    <source>
        <dbReference type="Pfam" id="PF13968"/>
    </source>
</evidence>
<protein>
    <recommendedName>
        <fullName evidence="2">DUF4220 domain-containing protein</fullName>
    </recommendedName>
</protein>
<dbReference type="Gramene" id="LPERR11G16230.1">
    <property type="protein sequence ID" value="LPERR11G16230.1"/>
    <property type="gene ID" value="LPERR11G16230"/>
</dbReference>
<dbReference type="PANTHER" id="PTHR31325">
    <property type="entry name" value="OS01G0798800 PROTEIN-RELATED"/>
    <property type="match status" value="1"/>
</dbReference>
<evidence type="ECO:0000313" key="4">
    <source>
        <dbReference type="Proteomes" id="UP000032180"/>
    </source>
</evidence>
<dbReference type="HOGENOM" id="CLU_008762_2_1_1"/>
<dbReference type="Proteomes" id="UP000032180">
    <property type="component" value="Chromosome 11"/>
</dbReference>
<dbReference type="Pfam" id="PF04578">
    <property type="entry name" value="DUF594"/>
    <property type="match status" value="1"/>
</dbReference>
<keyword evidence="4" id="KW-1185">Reference proteome</keyword>
<keyword evidence="1" id="KW-0472">Membrane</keyword>
<dbReference type="InterPro" id="IPR007658">
    <property type="entry name" value="DUF594"/>
</dbReference>
<keyword evidence="1" id="KW-1133">Transmembrane helix</keyword>
<evidence type="ECO:0000256" key="1">
    <source>
        <dbReference type="SAM" id="Phobius"/>
    </source>
</evidence>
<dbReference type="eggNOG" id="ENOG502QSWW">
    <property type="taxonomic scope" value="Eukaryota"/>
</dbReference>
<evidence type="ECO:0000313" key="3">
    <source>
        <dbReference type="EnsemblPlants" id="LPERR11G16230.1"/>
    </source>
</evidence>
<sequence>MFLTAVFLFLKNIVMRTILGIFKEDETTHTIGVQFWVVVTTTTLLLKFIIGSIAPLYYTMRSLNDAARIVLVVNYSTVNYTLGLMQLSSGRNDFFQVWAVLLVTLQYSVRIGIPYRKSKDVSVADLLLSLWAANLIRAQTLLKLKIPLWFIWSVSAMRIISFFFSSQRACDIYSENMRLVANYMSHEHEEGNPDDVDPSTMKGYKYLVLGEDKQKKKVEPPAFRLELDTTDSDNDLITVERVWSLHNSRLLGDAADLDNRLKDVCLSFALYKLLRRRFSNLPILEARQPKTKRLVFEYILQGTNDYERAFRITHVELRFLRDFFYSKHSIMFAKGFPFWRMFLSVSLVGAVLYLGYVVHRLSKSPEDMVRITNGSFVTYFIIVLVVTKEVWEIVIYVFSQWTKVLILCKYVKDARLHFRVVESVLRIFLKLMINWKWNQKIRQRNILVSSRYMSGFFHGKVQLRSEVKRALFETFRGLIASYLPNAFGPNQDKTIVNNINQDNTIVSQISWAGGELEADTHRILVWHIATSLCEIKLFDSDQDQAVVLPNLWKRATRPNRPLVNETAIANQQGLWGHYITAISLSNYCAYLVSQALVPDNGLVVNKVYEVVQQEVNSAVCGCKSILDIYTRLTSMARMPDMPDDGGRSLVKMGAQLAEQLRLAYTEDRVRLWRDLGKFWTGFMLHLAASTRAAKHDIHLRGPGELTTHLWALLSHAGFLGNVMHGEQMLDPDDINDSSYI</sequence>
<dbReference type="InterPro" id="IPR025315">
    <property type="entry name" value="DUF4220"/>
</dbReference>
<keyword evidence="1" id="KW-0812">Transmembrane</keyword>
<dbReference type="Pfam" id="PF13968">
    <property type="entry name" value="DUF4220"/>
    <property type="match status" value="1"/>
</dbReference>
<organism evidence="3 4">
    <name type="scientific">Leersia perrieri</name>
    <dbReference type="NCBI Taxonomy" id="77586"/>
    <lineage>
        <taxon>Eukaryota</taxon>
        <taxon>Viridiplantae</taxon>
        <taxon>Streptophyta</taxon>
        <taxon>Embryophyta</taxon>
        <taxon>Tracheophyta</taxon>
        <taxon>Spermatophyta</taxon>
        <taxon>Magnoliopsida</taxon>
        <taxon>Liliopsida</taxon>
        <taxon>Poales</taxon>
        <taxon>Poaceae</taxon>
        <taxon>BOP clade</taxon>
        <taxon>Oryzoideae</taxon>
        <taxon>Oryzeae</taxon>
        <taxon>Oryzinae</taxon>
        <taxon>Leersia</taxon>
    </lineage>
</organism>
<accession>A0A0D9XU74</accession>
<feature type="transmembrane region" description="Helical" evidence="1">
    <location>
        <begin position="337"/>
        <end position="356"/>
    </location>
</feature>
<name>A0A0D9XU74_9ORYZ</name>
<feature type="domain" description="DUF4220" evidence="2">
    <location>
        <begin position="72"/>
        <end position="447"/>
    </location>
</feature>
<proteinExistence type="predicted"/>